<dbReference type="Proteomes" id="UP000625804">
    <property type="component" value="Unassembled WGS sequence"/>
</dbReference>
<comment type="caution">
    <text evidence="1">The sequence shown here is derived from an EMBL/GenBank/DDBJ whole genome shotgun (WGS) entry which is preliminary data.</text>
</comment>
<evidence type="ECO:0000313" key="1">
    <source>
        <dbReference type="EMBL" id="NSL50277.1"/>
    </source>
</evidence>
<reference evidence="1" key="1">
    <citation type="submission" date="2020-06" db="EMBL/GenBank/DDBJ databases">
        <title>A novel thermopfilic bacterium from Erzurum, Turkey.</title>
        <authorList>
            <person name="Adiguzel A."/>
            <person name="Ay H."/>
            <person name="Baltaci M.O."/>
        </authorList>
    </citation>
    <scope>NUCLEOTIDE SEQUENCE</scope>
    <source>
        <strain evidence="1">P2</strain>
    </source>
</reference>
<accession>A0A8J8GB99</accession>
<keyword evidence="2" id="KW-1185">Reference proteome</keyword>
<evidence type="ECO:0000313" key="2">
    <source>
        <dbReference type="Proteomes" id="UP000625804"/>
    </source>
</evidence>
<organism evidence="1 2">
    <name type="scientific">Calidifontibacillus erzurumensis</name>
    <dbReference type="NCBI Taxonomy" id="2741433"/>
    <lineage>
        <taxon>Bacteria</taxon>
        <taxon>Bacillati</taxon>
        <taxon>Bacillota</taxon>
        <taxon>Bacilli</taxon>
        <taxon>Bacillales</taxon>
        <taxon>Bacillaceae</taxon>
        <taxon>Calidifontibacillus/Schinkia group</taxon>
        <taxon>Calidifontibacillus</taxon>
    </lineage>
</organism>
<proteinExistence type="predicted"/>
<protein>
    <submittedName>
        <fullName evidence="1">Uncharacterized protein</fullName>
    </submittedName>
</protein>
<gene>
    <name evidence="1" type="ORF">HR057_00685</name>
</gene>
<dbReference type="AlphaFoldDB" id="A0A8J8GB99"/>
<name>A0A8J8GB99_9BACI</name>
<dbReference type="EMBL" id="JABTTE010000001">
    <property type="protein sequence ID" value="NSL50277.1"/>
    <property type="molecule type" value="Genomic_DNA"/>
</dbReference>
<sequence length="51" mass="5667">MVKEGQKVKNGQSNERSLAADRLPLGTFACLEKAVKNIIQKKASVEYDEMV</sequence>